<evidence type="ECO:0000313" key="3">
    <source>
        <dbReference type="Proteomes" id="UP001152321"/>
    </source>
</evidence>
<evidence type="ECO:0000256" key="1">
    <source>
        <dbReference type="SAM" id="SignalP"/>
    </source>
</evidence>
<comment type="caution">
    <text evidence="2">The sequence shown here is derived from an EMBL/GenBank/DDBJ whole genome shotgun (WGS) entry which is preliminary data.</text>
</comment>
<protein>
    <submittedName>
        <fullName evidence="2">Uncharacterized protein</fullName>
    </submittedName>
</protein>
<feature type="chain" id="PRO_5047060597" evidence="1">
    <location>
        <begin position="23"/>
        <end position="616"/>
    </location>
</feature>
<name>A0ABT6DHA0_9BACT</name>
<evidence type="ECO:0000313" key="2">
    <source>
        <dbReference type="EMBL" id="MDG0816236.1"/>
    </source>
</evidence>
<feature type="signal peptide" evidence="1">
    <location>
        <begin position="1"/>
        <end position="22"/>
    </location>
</feature>
<organism evidence="2 3">
    <name type="scientific">Bdellovibrio svalbardensis</name>
    <dbReference type="NCBI Taxonomy" id="2972972"/>
    <lineage>
        <taxon>Bacteria</taxon>
        <taxon>Pseudomonadati</taxon>
        <taxon>Bdellovibrionota</taxon>
        <taxon>Bdellovibrionia</taxon>
        <taxon>Bdellovibrionales</taxon>
        <taxon>Pseudobdellovibrionaceae</taxon>
        <taxon>Bdellovibrio</taxon>
    </lineage>
</organism>
<dbReference type="EMBL" id="JANRMI010000002">
    <property type="protein sequence ID" value="MDG0816236.1"/>
    <property type="molecule type" value="Genomic_DNA"/>
</dbReference>
<sequence>MKTTVLVGIIVLLSTASLQVQATEADAPCLDCAATDGKVLSKSAIAIQEAVKPSEKKSDQQSEMHWIDAAFFVDTKPVGKELDVIFKNPSDLNINIYKMKNVNSIFTSFLNHKSLKEALQDVNKSGASLGHEEKLLLLSMVGSRLSSGYSATGKENRDINSVYLNAVKAKKEGGICGDIHQLLGDVAKSLGFEAVGRHTGQWQQDLTKDNAGGHAIMHFRDPKTGEYYVQNYSQIYNTRQKTLQSAVDVSTKILGVITGQSYVESRPGKTHEYVPATAQWVQEQIKNAATIKKDSSVMTIKAGQNEQTFAVQLGNENIKGFLMSSRINTNEGNYQVDVAGLSTRGEYSREFKDRMVDEVKVTTEAYGGAMRISAPGFDAITDTYKQGERNTLFFGANMKGSARINDTTGKIEINSINLDLKPKGSEQTKTTTAGTRTEFKVGAEQEWKDLNLKASADRTWAFIPMIEQHQKSKPTTAYDRVGVMYDTSKPDKKEAYLVVGSDVYFLEGVNVSSAVALKNSIKAVIPTEQLGTFTLSADLAKVVQNKSKDPFYDTVPTTSVGIDWNKQLNKLVDVGFNVNYTKGNQIQPFAVIGPVTPVMGGTEKKVQGMVYLHGRF</sequence>
<proteinExistence type="predicted"/>
<dbReference type="Proteomes" id="UP001152321">
    <property type="component" value="Unassembled WGS sequence"/>
</dbReference>
<keyword evidence="3" id="KW-1185">Reference proteome</keyword>
<accession>A0ABT6DHA0</accession>
<reference evidence="2" key="1">
    <citation type="submission" date="2022-08" db="EMBL/GenBank/DDBJ databases">
        <title>Novel Bdellovibrio Species Isolated from Svalbard: Designation Bdellovibrio svalbardensis.</title>
        <authorList>
            <person name="Mitchell R.J."/>
            <person name="Choi S.Y."/>
        </authorList>
    </citation>
    <scope>NUCLEOTIDE SEQUENCE</scope>
    <source>
        <strain evidence="2">PAP01</strain>
    </source>
</reference>
<gene>
    <name evidence="2" type="ORF">NWE73_07660</name>
</gene>
<keyword evidence="1" id="KW-0732">Signal</keyword>